<proteinExistence type="predicted"/>
<dbReference type="SUPFAM" id="SSF51735">
    <property type="entry name" value="NAD(P)-binding Rossmann-fold domains"/>
    <property type="match status" value="1"/>
</dbReference>
<dbReference type="GO" id="GO:0005737">
    <property type="term" value="C:cytoplasm"/>
    <property type="evidence" value="ECO:0007669"/>
    <property type="project" value="TreeGrafter"/>
</dbReference>
<accession>A0A433XI88</accession>
<protein>
    <submittedName>
        <fullName evidence="2">SDR family oxidoreductase</fullName>
    </submittedName>
</protein>
<dbReference type="RefSeq" id="WP_127198901.1">
    <property type="nucleotide sequence ID" value="NZ_RZNX01000002.1"/>
</dbReference>
<evidence type="ECO:0000259" key="1">
    <source>
        <dbReference type="Pfam" id="PF01370"/>
    </source>
</evidence>
<dbReference type="PANTHER" id="PTHR48079:SF9">
    <property type="entry name" value="PUTATIVE-RELATED"/>
    <property type="match status" value="1"/>
</dbReference>
<reference evidence="2 3" key="1">
    <citation type="submission" date="2018-12" db="EMBL/GenBank/DDBJ databases">
        <authorList>
            <person name="Sun L."/>
            <person name="Chen Z."/>
        </authorList>
    </citation>
    <scope>NUCLEOTIDE SEQUENCE [LARGE SCALE GENOMIC DNA]</scope>
    <source>
        <strain evidence="2 3">3-5-3</strain>
    </source>
</reference>
<dbReference type="EMBL" id="RZNX01000002">
    <property type="protein sequence ID" value="RUT33789.1"/>
    <property type="molecule type" value="Genomic_DNA"/>
</dbReference>
<name>A0A433XI88_9BACL</name>
<dbReference type="InterPro" id="IPR001509">
    <property type="entry name" value="Epimerase_deHydtase"/>
</dbReference>
<evidence type="ECO:0000313" key="2">
    <source>
        <dbReference type="EMBL" id="RUT33789.1"/>
    </source>
</evidence>
<dbReference type="InterPro" id="IPR051783">
    <property type="entry name" value="NAD(P)-dependent_oxidoreduct"/>
</dbReference>
<feature type="domain" description="NAD-dependent epimerase/dehydratase" evidence="1">
    <location>
        <begin position="3"/>
        <end position="82"/>
    </location>
</feature>
<dbReference type="CDD" id="cd05262">
    <property type="entry name" value="SDR_a7"/>
    <property type="match status" value="1"/>
</dbReference>
<dbReference type="PANTHER" id="PTHR48079">
    <property type="entry name" value="PROTEIN YEEZ"/>
    <property type="match status" value="1"/>
</dbReference>
<dbReference type="InterPro" id="IPR036291">
    <property type="entry name" value="NAD(P)-bd_dom_sf"/>
</dbReference>
<dbReference type="OrthoDB" id="9807212at2"/>
<keyword evidence="3" id="KW-1185">Reference proteome</keyword>
<evidence type="ECO:0000313" key="3">
    <source>
        <dbReference type="Proteomes" id="UP000272464"/>
    </source>
</evidence>
<dbReference type="Gene3D" id="3.40.50.720">
    <property type="entry name" value="NAD(P)-binding Rossmann-like Domain"/>
    <property type="match status" value="1"/>
</dbReference>
<organism evidence="2 3">
    <name type="scientific">Paenibacillus zeisoli</name>
    <dbReference type="NCBI Taxonomy" id="2496267"/>
    <lineage>
        <taxon>Bacteria</taxon>
        <taxon>Bacillati</taxon>
        <taxon>Bacillota</taxon>
        <taxon>Bacilli</taxon>
        <taxon>Bacillales</taxon>
        <taxon>Paenibacillaceae</taxon>
        <taxon>Paenibacillus</taxon>
    </lineage>
</organism>
<dbReference type="GO" id="GO:0004029">
    <property type="term" value="F:aldehyde dehydrogenase (NAD+) activity"/>
    <property type="evidence" value="ECO:0007669"/>
    <property type="project" value="TreeGrafter"/>
</dbReference>
<dbReference type="AlphaFoldDB" id="A0A433XI88"/>
<dbReference type="Pfam" id="PF01370">
    <property type="entry name" value="Epimerase"/>
    <property type="match status" value="1"/>
</dbReference>
<sequence length="294" mass="30980">MRVFVTGATGFIGSAVVRELLDAGHQVVGLARSDKSAAALTAVGAEVHHGDLDDLNSLREAAGSADGVIHLAFKHDFTNFEAAAAADSLAIEAMGAALKGTGKPLVATSGTLMLLPGILGTEEQASMQSTPRRSEEAALGLAVQGVRSSIVRLAPSVHGEGEMGFVPTLIEIARKKGVSAYVEDGLNRWPAVHRLDAARLFRLVLEKGDAGAIYHGVADEGVPFRDIAGVIGRHLNLPMLSITREEADAHFGWLSFAASTDNPTSSTLTKERLGWQPAYPALIPDLEQGHYFIS</sequence>
<comment type="caution">
    <text evidence="2">The sequence shown here is derived from an EMBL/GenBank/DDBJ whole genome shotgun (WGS) entry which is preliminary data.</text>
</comment>
<gene>
    <name evidence="2" type="ORF">EJP77_07565</name>
</gene>
<dbReference type="Proteomes" id="UP000272464">
    <property type="component" value="Unassembled WGS sequence"/>
</dbReference>